<evidence type="ECO:0000256" key="2">
    <source>
        <dbReference type="ARBA" id="ARBA00023242"/>
    </source>
</evidence>
<dbReference type="SMART" id="SM00355">
    <property type="entry name" value="ZnF_C2H2"/>
    <property type="match status" value="2"/>
</dbReference>
<dbReference type="InterPro" id="IPR011333">
    <property type="entry name" value="SKP1/BTB/POZ_sf"/>
</dbReference>
<feature type="compositionally biased region" description="Basic residues" evidence="4">
    <location>
        <begin position="246"/>
        <end position="256"/>
    </location>
</feature>
<dbReference type="GeneID" id="108568423"/>
<evidence type="ECO:0000256" key="3">
    <source>
        <dbReference type="PROSITE-ProRule" id="PRU00042"/>
    </source>
</evidence>
<dbReference type="InterPro" id="IPR051095">
    <property type="entry name" value="Dros_DevTransReg"/>
</dbReference>
<proteinExistence type="predicted"/>
<evidence type="ECO:0000259" key="5">
    <source>
        <dbReference type="PROSITE" id="PS50097"/>
    </source>
</evidence>
<gene>
    <name evidence="8" type="primary">LOC108568423</name>
</gene>
<dbReference type="PROSITE" id="PS00028">
    <property type="entry name" value="ZINC_FINGER_C2H2_1"/>
    <property type="match status" value="1"/>
</dbReference>
<dbReference type="Gene3D" id="3.30.160.60">
    <property type="entry name" value="Classic Zinc Finger"/>
    <property type="match status" value="1"/>
</dbReference>
<dbReference type="InterPro" id="IPR000210">
    <property type="entry name" value="BTB/POZ_dom"/>
</dbReference>
<evidence type="ECO:0000256" key="4">
    <source>
        <dbReference type="SAM" id="MobiDB-lite"/>
    </source>
</evidence>
<feature type="compositionally biased region" description="Basic and acidic residues" evidence="4">
    <location>
        <begin position="236"/>
        <end position="245"/>
    </location>
</feature>
<dbReference type="SMART" id="SM00225">
    <property type="entry name" value="BTB"/>
    <property type="match status" value="1"/>
</dbReference>
<feature type="domain" description="C2H2-type" evidence="6">
    <location>
        <begin position="190"/>
        <end position="217"/>
    </location>
</feature>
<dbReference type="PANTHER" id="PTHR23110:SF99">
    <property type="entry name" value="BROAD-COMPLEX CORE PROTEIN ISOFORM 6"/>
    <property type="match status" value="1"/>
</dbReference>
<dbReference type="InterPro" id="IPR013087">
    <property type="entry name" value="Znf_C2H2_type"/>
</dbReference>
<evidence type="ECO:0000313" key="8">
    <source>
        <dbReference type="RefSeq" id="XP_017784988.1"/>
    </source>
</evidence>
<dbReference type="PROSITE" id="PS50157">
    <property type="entry name" value="ZINC_FINGER_C2H2_2"/>
    <property type="match status" value="1"/>
</dbReference>
<comment type="subcellular location">
    <subcellularLocation>
        <location evidence="1">Nucleus</location>
    </subcellularLocation>
</comment>
<dbReference type="Proteomes" id="UP000695000">
    <property type="component" value="Unplaced"/>
</dbReference>
<dbReference type="RefSeq" id="XP_017784988.1">
    <property type="nucleotide sequence ID" value="XM_017929499.1"/>
</dbReference>
<feature type="region of interest" description="Disordered" evidence="4">
    <location>
        <begin position="236"/>
        <end position="256"/>
    </location>
</feature>
<name>A0ABM1NDT8_NICVS</name>
<keyword evidence="3" id="KW-0479">Metal-binding</keyword>
<keyword evidence="7" id="KW-1185">Reference proteome</keyword>
<sequence length="256" mass="29241">MTQQQFDDNNNIGGASGNHQRFLLRWHRHAPTLTDQLPAMFEEGLFSDVTLSVSGQQLRAHRLILASCSTYFLQIFQEADRTQVEHPHVVLVNAHIEDIRAILSFMYKGECCVYRERIPELIATAKNLKVCGLSDMEFNEYMDNEKILVLSSNNSILNARESPPTAIAAPSAHGFENVALPKHRDVPETCKCFVCGKYLSNQYNLRVHIETHEETYHACSSCPHVSRSRDALRKHMSYRHPDKYSARKQKKLSTIV</sequence>
<dbReference type="SUPFAM" id="SSF57667">
    <property type="entry name" value="beta-beta-alpha zinc fingers"/>
    <property type="match status" value="1"/>
</dbReference>
<keyword evidence="2" id="KW-0539">Nucleus</keyword>
<evidence type="ECO:0000256" key="1">
    <source>
        <dbReference type="ARBA" id="ARBA00004123"/>
    </source>
</evidence>
<reference evidence="8" key="1">
    <citation type="submission" date="2025-08" db="UniProtKB">
        <authorList>
            <consortium name="RefSeq"/>
        </authorList>
    </citation>
    <scope>IDENTIFICATION</scope>
    <source>
        <tissue evidence="8">Whole Larva</tissue>
    </source>
</reference>
<dbReference type="InterPro" id="IPR036236">
    <property type="entry name" value="Znf_C2H2_sf"/>
</dbReference>
<evidence type="ECO:0000313" key="7">
    <source>
        <dbReference type="Proteomes" id="UP000695000"/>
    </source>
</evidence>
<dbReference type="PROSITE" id="PS50097">
    <property type="entry name" value="BTB"/>
    <property type="match status" value="1"/>
</dbReference>
<organism evidence="7 8">
    <name type="scientific">Nicrophorus vespilloides</name>
    <name type="common">Boreal carrion beetle</name>
    <dbReference type="NCBI Taxonomy" id="110193"/>
    <lineage>
        <taxon>Eukaryota</taxon>
        <taxon>Metazoa</taxon>
        <taxon>Ecdysozoa</taxon>
        <taxon>Arthropoda</taxon>
        <taxon>Hexapoda</taxon>
        <taxon>Insecta</taxon>
        <taxon>Pterygota</taxon>
        <taxon>Neoptera</taxon>
        <taxon>Endopterygota</taxon>
        <taxon>Coleoptera</taxon>
        <taxon>Polyphaga</taxon>
        <taxon>Staphyliniformia</taxon>
        <taxon>Silphidae</taxon>
        <taxon>Nicrophorinae</taxon>
        <taxon>Nicrophorus</taxon>
    </lineage>
</organism>
<feature type="domain" description="BTB" evidence="5">
    <location>
        <begin position="47"/>
        <end position="115"/>
    </location>
</feature>
<accession>A0ABM1NDT8</accession>
<dbReference type="Pfam" id="PF00651">
    <property type="entry name" value="BTB"/>
    <property type="match status" value="1"/>
</dbReference>
<dbReference type="PANTHER" id="PTHR23110">
    <property type="entry name" value="BTB DOMAIN TRANSCRIPTION FACTOR"/>
    <property type="match status" value="1"/>
</dbReference>
<dbReference type="SUPFAM" id="SSF54695">
    <property type="entry name" value="POZ domain"/>
    <property type="match status" value="1"/>
</dbReference>
<keyword evidence="3" id="KW-0862">Zinc</keyword>
<keyword evidence="3" id="KW-0863">Zinc-finger</keyword>
<dbReference type="Gene3D" id="3.30.710.10">
    <property type="entry name" value="Potassium Channel Kv1.1, Chain A"/>
    <property type="match status" value="1"/>
</dbReference>
<protein>
    <submittedName>
        <fullName evidence="8">Protein tramtrack, beta isoform-like</fullName>
    </submittedName>
</protein>
<evidence type="ECO:0000259" key="6">
    <source>
        <dbReference type="PROSITE" id="PS50157"/>
    </source>
</evidence>